<accession>A0A1I8GF57</accession>
<sequence>MRRVLGRFVQYKKVHKQNGCVKCADSCGRTCGADNSALAHVTYTGLFDFFS</sequence>
<protein>
    <submittedName>
        <fullName evidence="2">Radical SAM protein</fullName>
    </submittedName>
</protein>
<dbReference type="WBParaSite" id="maker-uti_cns_0001641-snap-gene-0.3-mRNA-1">
    <property type="protein sequence ID" value="maker-uti_cns_0001641-snap-gene-0.3-mRNA-1"/>
    <property type="gene ID" value="maker-uti_cns_0001641-snap-gene-0.3"/>
</dbReference>
<proteinExistence type="predicted"/>
<dbReference type="AlphaFoldDB" id="A0A1I8GF57"/>
<name>A0A1I8GF57_9PLAT</name>
<evidence type="ECO:0000313" key="1">
    <source>
        <dbReference type="Proteomes" id="UP000095280"/>
    </source>
</evidence>
<organism evidence="1 2">
    <name type="scientific">Macrostomum lignano</name>
    <dbReference type="NCBI Taxonomy" id="282301"/>
    <lineage>
        <taxon>Eukaryota</taxon>
        <taxon>Metazoa</taxon>
        <taxon>Spiralia</taxon>
        <taxon>Lophotrochozoa</taxon>
        <taxon>Platyhelminthes</taxon>
        <taxon>Rhabditophora</taxon>
        <taxon>Macrostomorpha</taxon>
        <taxon>Macrostomida</taxon>
        <taxon>Macrostomidae</taxon>
        <taxon>Macrostomum</taxon>
    </lineage>
</organism>
<keyword evidence="1" id="KW-1185">Reference proteome</keyword>
<reference evidence="2" key="1">
    <citation type="submission" date="2016-11" db="UniProtKB">
        <authorList>
            <consortium name="WormBaseParasite"/>
        </authorList>
    </citation>
    <scope>IDENTIFICATION</scope>
</reference>
<dbReference type="Proteomes" id="UP000095280">
    <property type="component" value="Unplaced"/>
</dbReference>
<evidence type="ECO:0000313" key="2">
    <source>
        <dbReference type="WBParaSite" id="maker-uti_cns_0001641-snap-gene-0.3-mRNA-1"/>
    </source>
</evidence>